<comment type="similarity">
    <text evidence="3">Belongs to the metallo-dependent hydrolases superfamily. DHOase family. Class I DHOase subfamily.</text>
</comment>
<dbReference type="SUPFAM" id="SSF51338">
    <property type="entry name" value="Composite domain of metallo-dependent hydrolases"/>
    <property type="match status" value="1"/>
</dbReference>
<dbReference type="InterPro" id="IPR050138">
    <property type="entry name" value="DHOase/Allantoinase_Hydrolase"/>
</dbReference>
<evidence type="ECO:0000256" key="5">
    <source>
        <dbReference type="ARBA" id="ARBA00022801"/>
    </source>
</evidence>
<dbReference type="InterPro" id="IPR002195">
    <property type="entry name" value="Dihydroorotase_CS"/>
</dbReference>
<protein>
    <submittedName>
        <fullName evidence="7">Dihydroorotase</fullName>
        <ecNumber evidence="7">3.5.2.3</ecNumber>
    </submittedName>
</protein>
<dbReference type="EC" id="3.5.2.3" evidence="7"/>
<keyword evidence="5 7" id="KW-0378">Hydrolase</keyword>
<evidence type="ECO:0000259" key="6">
    <source>
        <dbReference type="Pfam" id="PF01979"/>
    </source>
</evidence>
<evidence type="ECO:0000313" key="7">
    <source>
        <dbReference type="EMBL" id="MFD3394494.1"/>
    </source>
</evidence>
<proteinExistence type="inferred from homology"/>
<comment type="cofactor">
    <cofactor evidence="1">
        <name>Zn(2+)</name>
        <dbReference type="ChEBI" id="CHEBI:29105"/>
    </cofactor>
</comment>
<name>A0ABW6DKJ8_9BACT</name>
<dbReference type="PROSITE" id="PS00483">
    <property type="entry name" value="DIHYDROOROTASE_2"/>
    <property type="match status" value="1"/>
</dbReference>
<comment type="caution">
    <text evidence="7">The sequence shown here is derived from an EMBL/GenBank/DDBJ whole genome shotgun (WGS) entry which is preliminary data.</text>
</comment>
<dbReference type="PANTHER" id="PTHR43668:SF4">
    <property type="entry name" value="ALLANTOINASE"/>
    <property type="match status" value="1"/>
</dbReference>
<comment type="function">
    <text evidence="2">Catalyzes the reversible cyclization of carbamoyl aspartate to dihydroorotate.</text>
</comment>
<evidence type="ECO:0000256" key="4">
    <source>
        <dbReference type="ARBA" id="ARBA00022723"/>
    </source>
</evidence>
<feature type="domain" description="Amidohydrolase-related" evidence="6">
    <location>
        <begin position="49"/>
        <end position="424"/>
    </location>
</feature>
<evidence type="ECO:0000313" key="8">
    <source>
        <dbReference type="Proteomes" id="UP001598138"/>
    </source>
</evidence>
<dbReference type="InterPro" id="IPR011059">
    <property type="entry name" value="Metal-dep_hydrolase_composite"/>
</dbReference>
<reference evidence="7 8" key="1">
    <citation type="submission" date="2024-03" db="EMBL/GenBank/DDBJ databases">
        <title>Aquirufa genome sequencing.</title>
        <authorList>
            <person name="Pitt A."/>
            <person name="Hahn M.W."/>
        </authorList>
    </citation>
    <scope>NUCLEOTIDE SEQUENCE [LARGE SCALE GENOMIC DNA]</scope>
    <source>
        <strain evidence="7 8">OSTEICH-129V</strain>
    </source>
</reference>
<evidence type="ECO:0000256" key="2">
    <source>
        <dbReference type="ARBA" id="ARBA00002368"/>
    </source>
</evidence>
<accession>A0ABW6DKJ8</accession>
<dbReference type="NCBIfam" id="NF006688">
    <property type="entry name" value="PRK09236.1"/>
    <property type="match status" value="1"/>
</dbReference>
<evidence type="ECO:0000256" key="1">
    <source>
        <dbReference type="ARBA" id="ARBA00001947"/>
    </source>
</evidence>
<keyword evidence="8" id="KW-1185">Reference proteome</keyword>
<dbReference type="GO" id="GO:0004151">
    <property type="term" value="F:dihydroorotase activity"/>
    <property type="evidence" value="ECO:0007669"/>
    <property type="project" value="UniProtKB-EC"/>
</dbReference>
<dbReference type="Pfam" id="PF01979">
    <property type="entry name" value="Amidohydro_1"/>
    <property type="match status" value="1"/>
</dbReference>
<sequence>MKYLITNALVVNEGQQTQTDVLISGERIERISPWISDAHAQVIDLQGNYLIPGMIDDQVHFRDPGLTYKADIQSESMAAVAGGITSFMDMPNTIPNTLTRTLLEEKYQLASQKSMANYSFFMGVTAANLEEALCVDNETVCGITDDGLYLEKQEILANNPEYLEKLFARAETLVALHSEDDSIIRRNLSHYQEIYGDNIPVEFHPAIRSSEACEAATKRVLEIQKRHNNRLHFFHISTGAEAKLFSPGPITEKRVTAEACIHHLCFTDADYPSLGNKIVWNPSVKSAEDRLELLKALEDGRIDLIATDHAPHSLEEKTGNYMQVKSGAPMVQHALLMLFELVARGELSLNTLVAKSSHRVADCYRMVDRGYIREGFFADLVEVAPSNPWSVTTESLHYKCGWAPVVGRTFQHQINRTFVSGSLVYEAGKFNPEKSGKRLHFAKIR</sequence>
<organism evidence="7 8">
    <name type="scientific">Aquirufa avitistagni</name>
    <dbReference type="NCBI Taxonomy" id="3104728"/>
    <lineage>
        <taxon>Bacteria</taxon>
        <taxon>Pseudomonadati</taxon>
        <taxon>Bacteroidota</taxon>
        <taxon>Cytophagia</taxon>
        <taxon>Cytophagales</taxon>
        <taxon>Flectobacillaceae</taxon>
        <taxon>Aquirufa</taxon>
    </lineage>
</organism>
<dbReference type="Gene3D" id="3.20.20.140">
    <property type="entry name" value="Metal-dependent hydrolases"/>
    <property type="match status" value="1"/>
</dbReference>
<dbReference type="SUPFAM" id="SSF51556">
    <property type="entry name" value="Metallo-dependent hydrolases"/>
    <property type="match status" value="1"/>
</dbReference>
<dbReference type="EMBL" id="JBBKXZ010000002">
    <property type="protein sequence ID" value="MFD3394494.1"/>
    <property type="molecule type" value="Genomic_DNA"/>
</dbReference>
<dbReference type="InterPro" id="IPR006680">
    <property type="entry name" value="Amidohydro-rel"/>
</dbReference>
<dbReference type="RefSeq" id="WP_377983376.1">
    <property type="nucleotide sequence ID" value="NZ_JBBKXZ010000002.1"/>
</dbReference>
<dbReference type="Proteomes" id="UP001598138">
    <property type="component" value="Unassembled WGS sequence"/>
</dbReference>
<evidence type="ECO:0000256" key="3">
    <source>
        <dbReference type="ARBA" id="ARBA00010286"/>
    </source>
</evidence>
<gene>
    <name evidence="7" type="ORF">U0R10_07675</name>
</gene>
<dbReference type="InterPro" id="IPR032466">
    <property type="entry name" value="Metal_Hydrolase"/>
</dbReference>
<dbReference type="Gene3D" id="2.30.40.10">
    <property type="entry name" value="Urease, subunit C, domain 1"/>
    <property type="match status" value="1"/>
</dbReference>
<keyword evidence="4" id="KW-0479">Metal-binding</keyword>
<dbReference type="PANTHER" id="PTHR43668">
    <property type="entry name" value="ALLANTOINASE"/>
    <property type="match status" value="1"/>
</dbReference>